<evidence type="ECO:0000256" key="2">
    <source>
        <dbReference type="SAM" id="SignalP"/>
    </source>
</evidence>
<dbReference type="RefSeq" id="WP_047786555.1">
    <property type="nucleotide sequence ID" value="NZ_JZWI01000031.1"/>
</dbReference>
<gene>
    <name evidence="4" type="primary">pheC</name>
    <name evidence="4" type="ORF">VPARA_51900</name>
</gene>
<comment type="caution">
    <text evidence="4">The sequence shown here is derived from an EMBL/GenBank/DDBJ whole genome shotgun (WGS) entry which is preliminary data.</text>
</comment>
<dbReference type="Pfam" id="PF00497">
    <property type="entry name" value="SBP_bac_3"/>
    <property type="match status" value="1"/>
</dbReference>
<reference evidence="4 5" key="1">
    <citation type="submission" date="2015-03" db="EMBL/GenBank/DDBJ databases">
        <title>Genome sequence of Variovorax paradoxus TBEA6.</title>
        <authorList>
            <person name="Poehlein A."/>
            <person name="Schuldes J."/>
            <person name="Wuebbeler J.H."/>
            <person name="Hiessl S."/>
            <person name="Steinbuechel A."/>
            <person name="Daniel R."/>
        </authorList>
    </citation>
    <scope>NUCLEOTIDE SEQUENCE [LARGE SCALE GENOMIC DNA]</scope>
    <source>
        <strain evidence="4 5">TBEA6</strain>
    </source>
</reference>
<keyword evidence="5" id="KW-1185">Reference proteome</keyword>
<accession>A0A0H2LVC8</accession>
<sequence length="264" mass="28652">MRSTFSIGLTLIAAAAVLSGCAMAPAPPAAGSHLDTVQKAAALRICTPGDYKPFSFQKTDGSFEGIDVDLMTGFSASLGAKPEWVKTTWANLLPDLSAGKCDIAVGGVSVTTDRQKRAFFSAPYMVNGKAPIARCADVAKYQSVADIDKPSTRVIFNPGGSNERFARANFKQAKLTLHGENVTIFDEILANRADVFVTESAEAITQQKLKPGLCAINPDKPLQYGEMAWMLPRDDVTFKAYVDQWLHLQQAGGDFQRVMNRWLK</sequence>
<evidence type="ECO:0000313" key="5">
    <source>
        <dbReference type="Proteomes" id="UP000035170"/>
    </source>
</evidence>
<evidence type="ECO:0000259" key="3">
    <source>
        <dbReference type="SMART" id="SM00062"/>
    </source>
</evidence>
<dbReference type="Gene3D" id="3.40.190.10">
    <property type="entry name" value="Periplasmic binding protein-like II"/>
    <property type="match status" value="2"/>
</dbReference>
<protein>
    <submittedName>
        <fullName evidence="4">Cyclohexadienyl dehydratase</fullName>
    </submittedName>
</protein>
<dbReference type="PATRIC" id="fig|34073.19.peg.5302"/>
<proteinExistence type="predicted"/>
<dbReference type="AlphaFoldDB" id="A0A0H2LVC8"/>
<keyword evidence="1 2" id="KW-0732">Signal</keyword>
<evidence type="ECO:0000313" key="4">
    <source>
        <dbReference type="EMBL" id="KLN53666.1"/>
    </source>
</evidence>
<dbReference type="PROSITE" id="PS51257">
    <property type="entry name" value="PROKAR_LIPOPROTEIN"/>
    <property type="match status" value="1"/>
</dbReference>
<dbReference type="PANTHER" id="PTHR35936">
    <property type="entry name" value="MEMBRANE-BOUND LYTIC MUREIN TRANSGLYCOSYLASE F"/>
    <property type="match status" value="1"/>
</dbReference>
<dbReference type="Proteomes" id="UP000035170">
    <property type="component" value="Unassembled WGS sequence"/>
</dbReference>
<name>A0A0H2LVC8_VARPD</name>
<organism evidence="4 5">
    <name type="scientific">Variovorax paradoxus</name>
    <dbReference type="NCBI Taxonomy" id="34073"/>
    <lineage>
        <taxon>Bacteria</taxon>
        <taxon>Pseudomonadati</taxon>
        <taxon>Pseudomonadota</taxon>
        <taxon>Betaproteobacteria</taxon>
        <taxon>Burkholderiales</taxon>
        <taxon>Comamonadaceae</taxon>
        <taxon>Variovorax</taxon>
    </lineage>
</organism>
<feature type="chain" id="PRO_5002596502" evidence="2">
    <location>
        <begin position="25"/>
        <end position="264"/>
    </location>
</feature>
<dbReference type="SUPFAM" id="SSF53850">
    <property type="entry name" value="Periplasmic binding protein-like II"/>
    <property type="match status" value="1"/>
</dbReference>
<feature type="signal peptide" evidence="2">
    <location>
        <begin position="1"/>
        <end position="24"/>
    </location>
</feature>
<feature type="domain" description="Solute-binding protein family 3/N-terminal" evidence="3">
    <location>
        <begin position="42"/>
        <end position="264"/>
    </location>
</feature>
<evidence type="ECO:0000256" key="1">
    <source>
        <dbReference type="ARBA" id="ARBA00022729"/>
    </source>
</evidence>
<dbReference type="InterPro" id="IPR001638">
    <property type="entry name" value="Solute-binding_3/MltF_N"/>
</dbReference>
<dbReference type="SMART" id="SM00062">
    <property type="entry name" value="PBPb"/>
    <property type="match status" value="1"/>
</dbReference>
<dbReference type="EMBL" id="JZWI01000031">
    <property type="protein sequence ID" value="KLN53666.1"/>
    <property type="molecule type" value="Genomic_DNA"/>
</dbReference>
<dbReference type="PANTHER" id="PTHR35936:SF19">
    <property type="entry name" value="AMINO-ACID-BINDING PROTEIN YXEM-RELATED"/>
    <property type="match status" value="1"/>
</dbReference>